<dbReference type="Gene3D" id="3.40.50.1820">
    <property type="entry name" value="alpha/beta hydrolase"/>
    <property type="match status" value="1"/>
</dbReference>
<comment type="similarity">
    <text evidence="1">Belongs to the AB hydrolase superfamily. AB hydrolase 2 family.</text>
</comment>
<gene>
    <name evidence="4" type="ORF">A3K90_01785</name>
</gene>
<dbReference type="AlphaFoldDB" id="A0A165L2A8"/>
<dbReference type="InterPro" id="IPR029058">
    <property type="entry name" value="AB_hydrolase_fold"/>
</dbReference>
<proteinExistence type="inferred from homology"/>
<dbReference type="Pfam" id="PF02230">
    <property type="entry name" value="Abhydrolase_2"/>
    <property type="match status" value="1"/>
</dbReference>
<evidence type="ECO:0000259" key="3">
    <source>
        <dbReference type="Pfam" id="PF02230"/>
    </source>
</evidence>
<protein>
    <submittedName>
        <fullName evidence="4">Phospholipase</fullName>
    </submittedName>
</protein>
<sequence length="222" mass="24584">MLQRQQRSLTTLELDPRGPEPAPLVIMLHGYGSNEKDLIQLAPDLPATCRYVSPRAPVMLDMDMFGWFPIEFTPTGITVDYAAAALALDRFILFTRELIETFSPAGGKVLLMGFSQGAVMSYLTAFRSPELLHGVIALSGQLPESNLPEASGPEGLRDLPFLVMHGIYDDVLPIEKGRASERWLKERVSDLSYHEYPVAHQISGEGVATIRSWIEKRTAAKS</sequence>
<evidence type="ECO:0000313" key="4">
    <source>
        <dbReference type="EMBL" id="KZK73485.1"/>
    </source>
</evidence>
<name>A0A165L2A8_PELLU</name>
<evidence type="ECO:0000256" key="1">
    <source>
        <dbReference type="ARBA" id="ARBA00006499"/>
    </source>
</evidence>
<dbReference type="InterPro" id="IPR003140">
    <property type="entry name" value="PLipase/COase/thioEstase"/>
</dbReference>
<comment type="caution">
    <text evidence="4">The sequence shown here is derived from an EMBL/GenBank/DDBJ whole genome shotgun (WGS) entry which is preliminary data.</text>
</comment>
<dbReference type="RefSeq" id="WP_303682448.1">
    <property type="nucleotide sequence ID" value="NZ_LVWG01000036.1"/>
</dbReference>
<evidence type="ECO:0000313" key="5">
    <source>
        <dbReference type="Proteomes" id="UP000076481"/>
    </source>
</evidence>
<dbReference type="InterPro" id="IPR050565">
    <property type="entry name" value="LYPA1-2/EST-like"/>
</dbReference>
<dbReference type="EMBL" id="LVWG01000036">
    <property type="protein sequence ID" value="KZK73485.1"/>
    <property type="molecule type" value="Genomic_DNA"/>
</dbReference>
<keyword evidence="2" id="KW-0378">Hydrolase</keyword>
<evidence type="ECO:0000256" key="2">
    <source>
        <dbReference type="ARBA" id="ARBA00022801"/>
    </source>
</evidence>
<dbReference type="Proteomes" id="UP000076481">
    <property type="component" value="Unassembled WGS sequence"/>
</dbReference>
<organism evidence="4 5">
    <name type="scientific">Pelodictyon luteolum</name>
    <dbReference type="NCBI Taxonomy" id="1100"/>
    <lineage>
        <taxon>Bacteria</taxon>
        <taxon>Pseudomonadati</taxon>
        <taxon>Chlorobiota</taxon>
        <taxon>Chlorobiia</taxon>
        <taxon>Chlorobiales</taxon>
        <taxon>Chlorobiaceae</taxon>
        <taxon>Chlorobium/Pelodictyon group</taxon>
        <taxon>Pelodictyon</taxon>
    </lineage>
</organism>
<dbReference type="GO" id="GO:0016787">
    <property type="term" value="F:hydrolase activity"/>
    <property type="evidence" value="ECO:0007669"/>
    <property type="project" value="UniProtKB-KW"/>
</dbReference>
<reference evidence="4 5" key="1">
    <citation type="submission" date="2016-03" db="EMBL/GenBank/DDBJ databases">
        <title>Speciation and ecological success in dimly lit waters: horizontal gene transfer in a green sulfur bacteria bloom unveiled by metagenomic assembly.</title>
        <authorList>
            <person name="Llorens-Mares T."/>
            <person name="Liu Z."/>
            <person name="Allen L.Z."/>
            <person name="Rusch D.B."/>
            <person name="Craig M.T."/>
            <person name="Dupont C.L."/>
            <person name="Bryant D.A."/>
            <person name="Casamayor E.O."/>
        </authorList>
    </citation>
    <scope>NUCLEOTIDE SEQUENCE [LARGE SCALE GENOMIC DNA]</scope>
    <source>
        <strain evidence="4">CIII</strain>
    </source>
</reference>
<accession>A0A165L2A8</accession>
<dbReference type="PANTHER" id="PTHR10655:SF17">
    <property type="entry name" value="LYSOPHOSPHOLIPASE-LIKE PROTEIN 1"/>
    <property type="match status" value="1"/>
</dbReference>
<dbReference type="SUPFAM" id="SSF53474">
    <property type="entry name" value="alpha/beta-Hydrolases"/>
    <property type="match status" value="1"/>
</dbReference>
<feature type="domain" description="Phospholipase/carboxylesterase/thioesterase" evidence="3">
    <location>
        <begin position="20"/>
        <end position="216"/>
    </location>
</feature>
<dbReference type="PANTHER" id="PTHR10655">
    <property type="entry name" value="LYSOPHOSPHOLIPASE-RELATED"/>
    <property type="match status" value="1"/>
</dbReference>